<proteinExistence type="predicted"/>
<sequence length="87" mass="9573">MGRSISVVRVEVEARAPGCPRKRLSHAIKAVAIHRPDAPHQKLSAVGRASQTPRGSPFGRLCIMRKVVQGPRDQSESFRIHAESHSK</sequence>
<dbReference type="AlphaFoldDB" id="A0A4Y2LYY9"/>
<feature type="region of interest" description="Disordered" evidence="1">
    <location>
        <begin position="39"/>
        <end position="58"/>
    </location>
</feature>
<dbReference type="EMBL" id="BGPR01006481">
    <property type="protein sequence ID" value="GBN19343.1"/>
    <property type="molecule type" value="Genomic_DNA"/>
</dbReference>
<gene>
    <name evidence="2" type="ORF">AVEN_257486_1</name>
</gene>
<protein>
    <submittedName>
        <fullName evidence="2">Uncharacterized protein</fullName>
    </submittedName>
</protein>
<accession>A0A4Y2LYY9</accession>
<dbReference type="Proteomes" id="UP000499080">
    <property type="component" value="Unassembled WGS sequence"/>
</dbReference>
<reference evidence="2 3" key="1">
    <citation type="journal article" date="2019" name="Sci. Rep.">
        <title>Orb-weaving spider Araneus ventricosus genome elucidates the spidroin gene catalogue.</title>
        <authorList>
            <person name="Kono N."/>
            <person name="Nakamura H."/>
            <person name="Ohtoshi R."/>
            <person name="Moran D.A.P."/>
            <person name="Shinohara A."/>
            <person name="Yoshida Y."/>
            <person name="Fujiwara M."/>
            <person name="Mori M."/>
            <person name="Tomita M."/>
            <person name="Arakawa K."/>
        </authorList>
    </citation>
    <scope>NUCLEOTIDE SEQUENCE [LARGE SCALE GENOMIC DNA]</scope>
</reference>
<evidence type="ECO:0000313" key="2">
    <source>
        <dbReference type="EMBL" id="GBN19343.1"/>
    </source>
</evidence>
<name>A0A4Y2LYY9_ARAVE</name>
<comment type="caution">
    <text evidence="2">The sequence shown here is derived from an EMBL/GenBank/DDBJ whole genome shotgun (WGS) entry which is preliminary data.</text>
</comment>
<evidence type="ECO:0000313" key="3">
    <source>
        <dbReference type="Proteomes" id="UP000499080"/>
    </source>
</evidence>
<evidence type="ECO:0000256" key="1">
    <source>
        <dbReference type="SAM" id="MobiDB-lite"/>
    </source>
</evidence>
<organism evidence="2 3">
    <name type="scientific">Araneus ventricosus</name>
    <name type="common">Orbweaver spider</name>
    <name type="synonym">Epeira ventricosa</name>
    <dbReference type="NCBI Taxonomy" id="182803"/>
    <lineage>
        <taxon>Eukaryota</taxon>
        <taxon>Metazoa</taxon>
        <taxon>Ecdysozoa</taxon>
        <taxon>Arthropoda</taxon>
        <taxon>Chelicerata</taxon>
        <taxon>Arachnida</taxon>
        <taxon>Araneae</taxon>
        <taxon>Araneomorphae</taxon>
        <taxon>Entelegynae</taxon>
        <taxon>Araneoidea</taxon>
        <taxon>Araneidae</taxon>
        <taxon>Araneus</taxon>
    </lineage>
</organism>
<keyword evidence="3" id="KW-1185">Reference proteome</keyword>